<keyword evidence="7" id="KW-0443">Lipid metabolism</keyword>
<protein>
    <submittedName>
        <fullName evidence="12">Phosphatidylethanolamine N-methyltransferase</fullName>
        <ecNumber evidence="12">2.1.1.17</ecNumber>
    </submittedName>
</protein>
<accession>A0A9W8HPR3</accession>
<evidence type="ECO:0000256" key="2">
    <source>
        <dbReference type="ARBA" id="ARBA00022516"/>
    </source>
</evidence>
<evidence type="ECO:0000313" key="13">
    <source>
        <dbReference type="Proteomes" id="UP001140094"/>
    </source>
</evidence>
<evidence type="ECO:0000256" key="7">
    <source>
        <dbReference type="ARBA" id="ARBA00023098"/>
    </source>
</evidence>
<evidence type="ECO:0000256" key="3">
    <source>
        <dbReference type="ARBA" id="ARBA00022603"/>
    </source>
</evidence>
<dbReference type="OrthoDB" id="4583at2759"/>
<keyword evidence="8 11" id="KW-0472">Membrane</keyword>
<keyword evidence="3 12" id="KW-0489">Methyltransferase</keyword>
<gene>
    <name evidence="12" type="primary">CHO2_2</name>
    <name evidence="12" type="ORF">H4R20_006986</name>
</gene>
<dbReference type="EMBL" id="JANBUO010003495">
    <property type="protein sequence ID" value="KAJ2790621.1"/>
    <property type="molecule type" value="Genomic_DNA"/>
</dbReference>
<dbReference type="GO" id="GO:0012505">
    <property type="term" value="C:endomembrane system"/>
    <property type="evidence" value="ECO:0007669"/>
    <property type="project" value="UniProtKB-SubCell"/>
</dbReference>
<dbReference type="Gene3D" id="1.20.120.1630">
    <property type="match status" value="1"/>
</dbReference>
<keyword evidence="6 11" id="KW-1133">Transmembrane helix</keyword>
<dbReference type="AlphaFoldDB" id="A0A9W8HPR3"/>
<feature type="transmembrane region" description="Helical" evidence="11">
    <location>
        <begin position="90"/>
        <end position="109"/>
    </location>
</feature>
<comment type="subcellular location">
    <subcellularLocation>
        <location evidence="1">Endomembrane system</location>
        <topology evidence="1">Multi-pass membrane protein</topology>
    </subcellularLocation>
</comment>
<dbReference type="Proteomes" id="UP001140094">
    <property type="component" value="Unassembled WGS sequence"/>
</dbReference>
<evidence type="ECO:0000256" key="11">
    <source>
        <dbReference type="SAM" id="Phobius"/>
    </source>
</evidence>
<keyword evidence="10" id="KW-1208">Phospholipid metabolism</keyword>
<organism evidence="12 13">
    <name type="scientific">Coemansia guatemalensis</name>
    <dbReference type="NCBI Taxonomy" id="2761395"/>
    <lineage>
        <taxon>Eukaryota</taxon>
        <taxon>Fungi</taxon>
        <taxon>Fungi incertae sedis</taxon>
        <taxon>Zoopagomycota</taxon>
        <taxon>Kickxellomycotina</taxon>
        <taxon>Kickxellomycetes</taxon>
        <taxon>Kickxellales</taxon>
        <taxon>Kickxellaceae</taxon>
        <taxon>Coemansia</taxon>
    </lineage>
</organism>
<comment type="caution">
    <text evidence="12">The sequence shown here is derived from an EMBL/GenBank/DDBJ whole genome shotgun (WGS) entry which is preliminary data.</text>
</comment>
<dbReference type="EC" id="2.1.1.17" evidence="12"/>
<keyword evidence="13" id="KW-1185">Reference proteome</keyword>
<dbReference type="Pfam" id="PF04191">
    <property type="entry name" value="PEMT"/>
    <property type="match status" value="1"/>
</dbReference>
<dbReference type="PANTHER" id="PTHR32138:SF0">
    <property type="entry name" value="PHOSPHATIDYLETHANOLAMINE N-METHYLTRANSFERASE"/>
    <property type="match status" value="1"/>
</dbReference>
<dbReference type="GO" id="GO:0006656">
    <property type="term" value="P:phosphatidylcholine biosynthetic process"/>
    <property type="evidence" value="ECO:0007669"/>
    <property type="project" value="TreeGrafter"/>
</dbReference>
<evidence type="ECO:0000256" key="6">
    <source>
        <dbReference type="ARBA" id="ARBA00022989"/>
    </source>
</evidence>
<keyword evidence="4" id="KW-0949">S-adenosyl-L-methionine</keyword>
<keyword evidence="2" id="KW-0444">Lipid biosynthesis</keyword>
<reference evidence="12" key="1">
    <citation type="submission" date="2022-07" db="EMBL/GenBank/DDBJ databases">
        <title>Phylogenomic reconstructions and comparative analyses of Kickxellomycotina fungi.</title>
        <authorList>
            <person name="Reynolds N.K."/>
            <person name="Stajich J.E."/>
            <person name="Barry K."/>
            <person name="Grigoriev I.V."/>
            <person name="Crous P."/>
            <person name="Smith M.E."/>
        </authorList>
    </citation>
    <scope>NUCLEOTIDE SEQUENCE</scope>
    <source>
        <strain evidence="12">NRRL 1565</strain>
    </source>
</reference>
<feature type="non-terminal residue" evidence="12">
    <location>
        <position position="245"/>
    </location>
</feature>
<evidence type="ECO:0000256" key="10">
    <source>
        <dbReference type="ARBA" id="ARBA00023264"/>
    </source>
</evidence>
<evidence type="ECO:0000313" key="12">
    <source>
        <dbReference type="EMBL" id="KAJ2790621.1"/>
    </source>
</evidence>
<feature type="transmembrane region" description="Helical" evidence="11">
    <location>
        <begin position="62"/>
        <end position="84"/>
    </location>
</feature>
<evidence type="ECO:0000256" key="1">
    <source>
        <dbReference type="ARBA" id="ARBA00004127"/>
    </source>
</evidence>
<feature type="transmembrane region" description="Helical" evidence="11">
    <location>
        <begin position="12"/>
        <end position="33"/>
    </location>
</feature>
<evidence type="ECO:0000256" key="9">
    <source>
        <dbReference type="ARBA" id="ARBA00023209"/>
    </source>
</evidence>
<name>A0A9W8HPR3_9FUNG</name>
<dbReference type="PANTHER" id="PTHR32138">
    <property type="entry name" value="PHOSPHATIDYLETHANOLAMINE N-METHYLTRANSFERASE"/>
    <property type="match status" value="1"/>
</dbReference>
<evidence type="ECO:0000256" key="8">
    <source>
        <dbReference type="ARBA" id="ARBA00023136"/>
    </source>
</evidence>
<keyword evidence="12" id="KW-0808">Transferase</keyword>
<dbReference type="InterPro" id="IPR007318">
    <property type="entry name" value="Phopholipid_MeTrfase"/>
</dbReference>
<dbReference type="GO" id="GO:0004608">
    <property type="term" value="F:phosphatidylethanolamine N-methyltransferase activity"/>
    <property type="evidence" value="ECO:0007669"/>
    <property type="project" value="UniProtKB-EC"/>
</dbReference>
<sequence>MWATGYTQFVFLYSVAQCVGWILFRTLVLGLLLKKQSTSQLITRWYIRHGGNSEEAFSSWRAVYNTTTIMTYGAFGLVALTAYSWGGADYGTLFLAHTLGLLLIAFHVWSSRSVYETLGDFGWFYGDFFARDSSILSLAPSDIKLYYTGIYRYLNNPDKVIGQAAFYGLALISRSWAVFALALLLQICNLLFSSYVETPHMEKIYGAQVHRDSGIVRTVKNAVNKGVGQTVFVDDARSTAVDASS</sequence>
<evidence type="ECO:0000256" key="4">
    <source>
        <dbReference type="ARBA" id="ARBA00022691"/>
    </source>
</evidence>
<keyword evidence="9" id="KW-0594">Phospholipid biosynthesis</keyword>
<dbReference type="GO" id="GO:0032259">
    <property type="term" value="P:methylation"/>
    <property type="evidence" value="ECO:0007669"/>
    <property type="project" value="UniProtKB-KW"/>
</dbReference>
<evidence type="ECO:0000256" key="5">
    <source>
        <dbReference type="ARBA" id="ARBA00022692"/>
    </source>
</evidence>
<keyword evidence="5 11" id="KW-0812">Transmembrane</keyword>
<proteinExistence type="predicted"/>